<gene>
    <name evidence="1" type="ORF">B1B05_18975</name>
    <name evidence="2" type="ORF">SAMN05443094_11912</name>
</gene>
<organism evidence="2 3">
    <name type="scientific">Domibacillus enclensis</name>
    <dbReference type="NCBI Taxonomy" id="1017273"/>
    <lineage>
        <taxon>Bacteria</taxon>
        <taxon>Bacillati</taxon>
        <taxon>Bacillota</taxon>
        <taxon>Bacilli</taxon>
        <taxon>Bacillales</taxon>
        <taxon>Bacillaceae</taxon>
        <taxon>Domibacillus</taxon>
    </lineage>
</organism>
<dbReference type="OrthoDB" id="2658921at2"/>
<protein>
    <submittedName>
        <fullName evidence="2">Uncharacterized protein</fullName>
    </submittedName>
</protein>
<evidence type="ECO:0000313" key="3">
    <source>
        <dbReference type="Proteomes" id="UP000186385"/>
    </source>
</evidence>
<dbReference type="EMBL" id="MWSK01000019">
    <property type="protein sequence ID" value="OXS72962.1"/>
    <property type="molecule type" value="Genomic_DNA"/>
</dbReference>
<name>A0A1N7D157_9BACI</name>
<reference evidence="1" key="3">
    <citation type="submission" date="2017-03" db="EMBL/GenBank/DDBJ databases">
        <authorList>
            <person name="Dastager S.G."/>
            <person name="Neurgaonkar P.S."/>
            <person name="Dharne M.S."/>
        </authorList>
    </citation>
    <scope>NUCLEOTIDE SEQUENCE</scope>
    <source>
        <strain evidence="1">DSM 25145</strain>
    </source>
</reference>
<evidence type="ECO:0000313" key="2">
    <source>
        <dbReference type="EMBL" id="SIR69583.1"/>
    </source>
</evidence>
<sequence length="64" mass="7500">MSNDEISSIINSLEPKINKALYQTDYRHREDLSQGIKEKMVILLKSNKFHNTPGLFEFMQKTDL</sequence>
<proteinExistence type="predicted"/>
<dbReference type="Proteomes" id="UP000215545">
    <property type="component" value="Unassembled WGS sequence"/>
</dbReference>
<dbReference type="AlphaFoldDB" id="A0A1N7D157"/>
<dbReference type="STRING" id="1017273.SAMN05443094_11912"/>
<keyword evidence="4" id="KW-1185">Reference proteome</keyword>
<dbReference type="Proteomes" id="UP000186385">
    <property type="component" value="Unassembled WGS sequence"/>
</dbReference>
<accession>A0A1N7D157</accession>
<dbReference type="EMBL" id="FTLX01000019">
    <property type="protein sequence ID" value="SIR69583.1"/>
    <property type="molecule type" value="Genomic_DNA"/>
</dbReference>
<dbReference type="RefSeq" id="WP_045850697.1">
    <property type="nucleotide sequence ID" value="NZ_FTLX01000019.1"/>
</dbReference>
<evidence type="ECO:0000313" key="4">
    <source>
        <dbReference type="Proteomes" id="UP000215545"/>
    </source>
</evidence>
<reference evidence="4" key="2">
    <citation type="submission" date="2017-03" db="EMBL/GenBank/DDBJ databases">
        <title>Bacillus sp. V-88(T) DSM27956, whole genome shotgun sequencing project.</title>
        <authorList>
            <person name="Dastager S.G."/>
            <person name="Neurgaonkar P.S."/>
            <person name="Dharne M.S."/>
        </authorList>
    </citation>
    <scope>NUCLEOTIDE SEQUENCE [LARGE SCALE GENOMIC DNA]</scope>
    <source>
        <strain evidence="4">DSM 25145</strain>
    </source>
</reference>
<reference evidence="2 3" key="1">
    <citation type="submission" date="2017-01" db="EMBL/GenBank/DDBJ databases">
        <authorList>
            <person name="Mah S.A."/>
            <person name="Swanson W.J."/>
            <person name="Moy G.W."/>
            <person name="Vacquier V.D."/>
        </authorList>
    </citation>
    <scope>NUCLEOTIDE SEQUENCE [LARGE SCALE GENOMIC DNA]</scope>
    <source>
        <strain evidence="2 3">NIO-1016</strain>
    </source>
</reference>
<evidence type="ECO:0000313" key="1">
    <source>
        <dbReference type="EMBL" id="OXS72962.1"/>
    </source>
</evidence>